<evidence type="ECO:0000256" key="1">
    <source>
        <dbReference type="SAM" id="MobiDB-lite"/>
    </source>
</evidence>
<comment type="caution">
    <text evidence="2">The sequence shown here is derived from an EMBL/GenBank/DDBJ whole genome shotgun (WGS) entry which is preliminary data.</text>
</comment>
<feature type="compositionally biased region" description="Basic and acidic residues" evidence="1">
    <location>
        <begin position="91"/>
        <end position="115"/>
    </location>
</feature>
<sequence length="176" mass="18808">MSLIPTQTGNLPARLLALAICLTVAWGSWAEVRASRAQAAQARAEVALSQDRQAYAAALASSVEQARQQDLHTINQQREALNAAQTQTDAAQHDRDRAAAASRSLREQLATERARATSASADPEATEGCRAAAASAAMLADLLGRCSGRRRELAEYADRARIAGQFCEQSYEALTP</sequence>
<evidence type="ECO:0000313" key="3">
    <source>
        <dbReference type="Proteomes" id="UP001246372"/>
    </source>
</evidence>
<dbReference type="Proteomes" id="UP001246372">
    <property type="component" value="Unassembled WGS sequence"/>
</dbReference>
<proteinExistence type="predicted"/>
<feature type="region of interest" description="Disordered" evidence="1">
    <location>
        <begin position="80"/>
        <end position="122"/>
    </location>
</feature>
<dbReference type="RefSeq" id="WP_315648646.1">
    <property type="nucleotide sequence ID" value="NZ_JAVXZY010000001.1"/>
</dbReference>
<organism evidence="2 3">
    <name type="scientific">Roseateles aquae</name>
    <dbReference type="NCBI Taxonomy" id="3077235"/>
    <lineage>
        <taxon>Bacteria</taxon>
        <taxon>Pseudomonadati</taxon>
        <taxon>Pseudomonadota</taxon>
        <taxon>Betaproteobacteria</taxon>
        <taxon>Burkholderiales</taxon>
        <taxon>Sphaerotilaceae</taxon>
        <taxon>Roseateles</taxon>
    </lineage>
</organism>
<evidence type="ECO:0000313" key="2">
    <source>
        <dbReference type="EMBL" id="MDT8998334.1"/>
    </source>
</evidence>
<name>A0ABU3P6X8_9BURK</name>
<gene>
    <name evidence="2" type="ORF">RQP53_03480</name>
</gene>
<dbReference type="EMBL" id="JAVXZY010000001">
    <property type="protein sequence ID" value="MDT8998334.1"/>
    <property type="molecule type" value="Genomic_DNA"/>
</dbReference>
<keyword evidence="3" id="KW-1185">Reference proteome</keyword>
<dbReference type="Pfam" id="PF10721">
    <property type="entry name" value="DUF2514"/>
    <property type="match status" value="1"/>
</dbReference>
<accession>A0ABU3P6X8</accession>
<dbReference type="InterPro" id="IPR019659">
    <property type="entry name" value="DUF2514"/>
</dbReference>
<protein>
    <submittedName>
        <fullName evidence="2">DUF2514 family protein</fullName>
    </submittedName>
</protein>
<reference evidence="2" key="1">
    <citation type="submission" date="2023-09" db="EMBL/GenBank/DDBJ databases">
        <title>Paucibacter sp. APW11 Genome sequencing and assembly.</title>
        <authorList>
            <person name="Kim I."/>
        </authorList>
    </citation>
    <scope>NUCLEOTIDE SEQUENCE</scope>
    <source>
        <strain evidence="2">APW11</strain>
    </source>
</reference>